<feature type="region of interest" description="Disordered" evidence="1">
    <location>
        <begin position="1159"/>
        <end position="1212"/>
    </location>
</feature>
<organism evidence="2 3">
    <name type="scientific">Volvox africanus</name>
    <dbReference type="NCBI Taxonomy" id="51714"/>
    <lineage>
        <taxon>Eukaryota</taxon>
        <taxon>Viridiplantae</taxon>
        <taxon>Chlorophyta</taxon>
        <taxon>core chlorophytes</taxon>
        <taxon>Chlorophyceae</taxon>
        <taxon>CS clade</taxon>
        <taxon>Chlamydomonadales</taxon>
        <taxon>Volvocaceae</taxon>
        <taxon>Volvox</taxon>
    </lineage>
</organism>
<feature type="compositionally biased region" description="Polar residues" evidence="1">
    <location>
        <begin position="1377"/>
        <end position="1394"/>
    </location>
</feature>
<feature type="region of interest" description="Disordered" evidence="1">
    <location>
        <begin position="1237"/>
        <end position="1272"/>
    </location>
</feature>
<feature type="compositionally biased region" description="Low complexity" evidence="1">
    <location>
        <begin position="609"/>
        <end position="620"/>
    </location>
</feature>
<feature type="compositionally biased region" description="Polar residues" evidence="1">
    <location>
        <begin position="647"/>
        <end position="657"/>
    </location>
</feature>
<feature type="region of interest" description="Disordered" evidence="1">
    <location>
        <begin position="278"/>
        <end position="390"/>
    </location>
</feature>
<comment type="caution">
    <text evidence="2">The sequence shown here is derived from an EMBL/GenBank/DDBJ whole genome shotgun (WGS) entry which is preliminary data.</text>
</comment>
<feature type="region of interest" description="Disordered" evidence="1">
    <location>
        <begin position="522"/>
        <end position="572"/>
    </location>
</feature>
<name>A0A8J4BI87_9CHLO</name>
<feature type="region of interest" description="Disordered" evidence="1">
    <location>
        <begin position="896"/>
        <end position="952"/>
    </location>
</feature>
<feature type="region of interest" description="Disordered" evidence="1">
    <location>
        <begin position="429"/>
        <end position="504"/>
    </location>
</feature>
<dbReference type="Proteomes" id="UP000747399">
    <property type="component" value="Unassembled WGS sequence"/>
</dbReference>
<feature type="region of interest" description="Disordered" evidence="1">
    <location>
        <begin position="1284"/>
        <end position="1318"/>
    </location>
</feature>
<evidence type="ECO:0000256" key="1">
    <source>
        <dbReference type="SAM" id="MobiDB-lite"/>
    </source>
</evidence>
<reference evidence="2" key="1">
    <citation type="journal article" date="2021" name="Proc. Natl. Acad. Sci. U.S.A.">
        <title>Three genomes in the algal genus Volvox reveal the fate of a haploid sex-determining region after a transition to homothallism.</title>
        <authorList>
            <person name="Yamamoto K."/>
            <person name="Hamaji T."/>
            <person name="Kawai-Toyooka H."/>
            <person name="Matsuzaki R."/>
            <person name="Takahashi F."/>
            <person name="Nishimura Y."/>
            <person name="Kawachi M."/>
            <person name="Noguchi H."/>
            <person name="Minakuchi Y."/>
            <person name="Umen J.G."/>
            <person name="Toyoda A."/>
            <person name="Nozaki H."/>
        </authorList>
    </citation>
    <scope>NUCLEOTIDE SEQUENCE</scope>
    <source>
        <strain evidence="2">NIES-3780</strain>
    </source>
</reference>
<feature type="compositionally biased region" description="Low complexity" evidence="1">
    <location>
        <begin position="465"/>
        <end position="478"/>
    </location>
</feature>
<accession>A0A8J4BI87</accession>
<dbReference type="EMBL" id="BNCO01000049">
    <property type="protein sequence ID" value="GIL62144.1"/>
    <property type="molecule type" value="Genomic_DNA"/>
</dbReference>
<feature type="compositionally biased region" description="Basic and acidic residues" evidence="1">
    <location>
        <begin position="365"/>
        <end position="375"/>
    </location>
</feature>
<keyword evidence="3" id="KW-1185">Reference proteome</keyword>
<proteinExistence type="predicted"/>
<feature type="compositionally biased region" description="Low complexity" evidence="1">
    <location>
        <begin position="283"/>
        <end position="294"/>
    </location>
</feature>
<sequence>MSLKVYLGGPHDGEPRSTTLELLSSGLSTTSGGDASGDIKCSSLSIPGCSCSCQCCCSELPYMLNGITAASDECSNGITCCSCSRRHRARRNGFLSIRRRRNGFLSIRRRRNGILATEEGQEGSWDGTAAYAASGATGKRPTSSFGNPIPESLDGAGVPGCCCCCTCCSRGGGISDGDEDEDGAKPASGNTTPLGSARGSGRGPQIFSDGVTMCSEHGGFYSPTMFGGSAGTRPLTVQRPPMTQQLLPVLYNDTQQGEGGAAIAVECDATANSRVTMAKKDAQQMQPQQLQLQPPQFPGAGAGEGGIDGQMPAACERVQPPQREHSPLQTPREQSQPLRELQQRQQQQQQQRKQQKQQQLLQPKQEQKRPGRQDSWHPVAPGISETVPSSTTPTIAFVDLTSRSDVQLHDTYVVPGSCVSSPVVRPYPPVGPCTSGRSLTQLQQPQPQQPQPQRQLQQPPPSPRPHQQQQQQEQPQQHEPGRASQGCQLGEGTGSAAVDAVEPSRGRHLKVVQLRSADVDNVGAVGSGRVEPGQSELPSPSPCSPRPPSRDQQEGKAAAIEEEGEEGKGKVAPCTQGAVRQPAGAATAAVATAVSASNPVRSAVAGAAAATTPSSRASGALRPGASGWLSGAPPGVAGKTQTPPPLQLSSATASMGTSPGPATGPPVPQENTPSRAATMVTNPAGSSAAPSYTPGFGKKLMPSLSQCEHLSYVESGSAFATAAATTGMNGAPCRSPAARTVVTTMVGAATLGKMPYRVPPRRARSLATLAAVDRTALRTNHLRQFLVTGQQVTHGSLLPLLPSPIHSVAVDWSSGDTTYTGIHSPMGRPRRSVSTQMSVGYHTAMEAAAGSAVQPPHPVQHPQQQHQVSGVRLQSSPLPGVTGISNLASGLPVRSWVGSGPASRRPLHWSNTLTSALSDVEDGTEGDEDEDTPNRPSHWQRPGAGVGTGVGTGVGAAGLSPCHRSGLGVSDATGAAAAAVLDTAALVAIDLCDGVSAPASMSDSHPEQHVQPRQAPPSPSLPPPLSQQQQQVAIGTGLAAALPLKSVARALSSPETINGYGCVSTTANLLMGPTAAGGSPFCPPDTSVVAAAATATATAAGVVAPLMPAKPLSPSIPPALLPPTGAPQRRPLSNDTAAGTAAAAVASLTALVSRPSLVSGSRDSGSGGLVAPCTQQDSAVTGSKWPPGSLQHNSWPVRRGHDSGSGGSGRVLGELTQPMVGSATAVAAIGMHNAYTASAMPPTPPPQQAPQQHLRVAPSPPSQRDSTAGQGVRLGRMMQPLRQSMRASGGGEGRGPPPPVLSVADAPLRSDDGDGGGDARCGGGDVTALALSPSASTYGSSERVVKQRRAGSGQAAAVAVTAPLSSPVLTPRRELHSSSISLPRILTTSSSASPSDPGAE</sequence>
<gene>
    <name evidence="2" type="ORF">Vafri_16416</name>
</gene>
<evidence type="ECO:0000313" key="3">
    <source>
        <dbReference type="Proteomes" id="UP000747399"/>
    </source>
</evidence>
<feature type="compositionally biased region" description="Low complexity" evidence="1">
    <location>
        <begin position="441"/>
        <end position="457"/>
    </location>
</feature>
<feature type="region of interest" description="Disordered" evidence="1">
    <location>
        <begin position="178"/>
        <end position="209"/>
    </location>
</feature>
<evidence type="ECO:0000313" key="2">
    <source>
        <dbReference type="EMBL" id="GIL62144.1"/>
    </source>
</evidence>
<protein>
    <submittedName>
        <fullName evidence="2">Uncharacterized protein</fullName>
    </submittedName>
</protein>
<feature type="compositionally biased region" description="Pro residues" evidence="1">
    <location>
        <begin position="1014"/>
        <end position="1025"/>
    </location>
</feature>
<feature type="region of interest" description="Disordered" evidence="1">
    <location>
        <begin position="609"/>
        <end position="676"/>
    </location>
</feature>
<feature type="compositionally biased region" description="Acidic residues" evidence="1">
    <location>
        <begin position="919"/>
        <end position="931"/>
    </location>
</feature>
<feature type="region of interest" description="Disordered" evidence="1">
    <location>
        <begin position="997"/>
        <end position="1030"/>
    </location>
</feature>
<feature type="compositionally biased region" description="Low complexity" evidence="1">
    <location>
        <begin position="333"/>
        <end position="364"/>
    </location>
</feature>
<feature type="region of interest" description="Disordered" evidence="1">
    <location>
        <begin position="1370"/>
        <end position="1400"/>
    </location>
</feature>
<feature type="region of interest" description="Disordered" evidence="1">
    <location>
        <begin position="849"/>
        <end position="877"/>
    </location>
</feature>